<evidence type="ECO:0000256" key="9">
    <source>
        <dbReference type="HAMAP-Rule" id="MF_00336"/>
    </source>
</evidence>
<keyword evidence="11" id="KW-1185">Reference proteome</keyword>
<dbReference type="InterPro" id="IPR027417">
    <property type="entry name" value="P-loop_NTPase"/>
</dbReference>
<dbReference type="KEGG" id="fho:H9Q81_00900"/>
<evidence type="ECO:0000256" key="8">
    <source>
        <dbReference type="ARBA" id="ARBA00047386"/>
    </source>
</evidence>
<dbReference type="SUPFAM" id="SSF52540">
    <property type="entry name" value="P-loop containing nucleoside triphosphate hydrolases"/>
    <property type="match status" value="1"/>
</dbReference>
<feature type="binding site" evidence="9">
    <location>
        <position position="19"/>
    </location>
    <ligand>
        <name>Mg(2+)</name>
        <dbReference type="ChEBI" id="CHEBI:18420"/>
    </ligand>
</feature>
<keyword evidence="4 9" id="KW-0547">Nucleotide-binding</keyword>
<evidence type="ECO:0000313" key="11">
    <source>
        <dbReference type="Proteomes" id="UP000515913"/>
    </source>
</evidence>
<dbReference type="GO" id="GO:0005524">
    <property type="term" value="F:ATP binding"/>
    <property type="evidence" value="ECO:0007669"/>
    <property type="project" value="UniProtKB-UniRule"/>
</dbReference>
<gene>
    <name evidence="9 10" type="primary">bioD</name>
    <name evidence="10" type="ORF">H9Q81_00900</name>
</gene>
<protein>
    <recommendedName>
        <fullName evidence="9">ATP-dependent dethiobiotin synthetase BioD</fullName>
        <ecNumber evidence="9">6.3.3.3</ecNumber>
    </recommendedName>
    <alternativeName>
        <fullName evidence="9">DTB synthetase</fullName>
        <shortName evidence="9">DTBS</shortName>
    </alternativeName>
    <alternativeName>
        <fullName evidence="9">Dethiobiotin synthase</fullName>
    </alternativeName>
</protein>
<keyword evidence="6 9" id="KW-0067">ATP-binding</keyword>
<evidence type="ECO:0000256" key="1">
    <source>
        <dbReference type="ARBA" id="ARBA00022490"/>
    </source>
</evidence>
<feature type="binding site" evidence="9">
    <location>
        <begin position="15"/>
        <end position="20"/>
    </location>
    <ligand>
        <name>ATP</name>
        <dbReference type="ChEBI" id="CHEBI:30616"/>
    </ligand>
</feature>
<dbReference type="NCBIfam" id="TIGR00347">
    <property type="entry name" value="bioD"/>
    <property type="match status" value="1"/>
</dbReference>
<comment type="similarity">
    <text evidence="9">Belongs to the dethiobiotin synthetase family.</text>
</comment>
<keyword evidence="2 9" id="KW-0436">Ligase</keyword>
<keyword evidence="5 9" id="KW-0093">Biotin biosynthesis</keyword>
<dbReference type="UniPathway" id="UPA00078">
    <property type="reaction ID" value="UER00161"/>
</dbReference>
<dbReference type="Proteomes" id="UP000515913">
    <property type="component" value="Chromosome"/>
</dbReference>
<keyword evidence="7 9" id="KW-0460">Magnesium</keyword>
<comment type="cofactor">
    <cofactor evidence="9">
        <name>Mg(2+)</name>
        <dbReference type="ChEBI" id="CHEBI:18420"/>
    </cofactor>
</comment>
<evidence type="ECO:0000313" key="10">
    <source>
        <dbReference type="EMBL" id="QNM15430.1"/>
    </source>
</evidence>
<dbReference type="GO" id="GO:0004141">
    <property type="term" value="F:dethiobiotin synthase activity"/>
    <property type="evidence" value="ECO:0007669"/>
    <property type="project" value="UniProtKB-UniRule"/>
</dbReference>
<dbReference type="PANTHER" id="PTHR43210">
    <property type="entry name" value="DETHIOBIOTIN SYNTHETASE"/>
    <property type="match status" value="1"/>
</dbReference>
<dbReference type="HAMAP" id="MF_00336">
    <property type="entry name" value="BioD"/>
    <property type="match status" value="1"/>
</dbReference>
<organism evidence="10 11">
    <name type="scientific">Fusobacterium hominis</name>
    <dbReference type="NCBI Taxonomy" id="2764326"/>
    <lineage>
        <taxon>Bacteria</taxon>
        <taxon>Fusobacteriati</taxon>
        <taxon>Fusobacteriota</taxon>
        <taxon>Fusobacteriia</taxon>
        <taxon>Fusobacteriales</taxon>
        <taxon>Fusobacteriaceae</taxon>
        <taxon>Fusobacterium</taxon>
    </lineage>
</organism>
<evidence type="ECO:0000256" key="3">
    <source>
        <dbReference type="ARBA" id="ARBA00022723"/>
    </source>
</evidence>
<dbReference type="AlphaFoldDB" id="A0A7G9GX98"/>
<sequence length="228" mass="25861">MKLNKGFFVIGTDTDIGKTYVSTLLYKGIKELDGGYFKPVQSGCFDKNGILTAPDVDYLCKFNNIPYDKDMVGYTLKAEVSPHLAAELENIEIDPKIIMDKWNLLKDRYKYMIVEGAGGLYVPLVRGKLYIYDVIKMMNLPVILVSSAKVGSINHVILTVNNLRNMGIDIHGIVFNKVTGDNKNYYEEDNIKVILELSKLENYLIIKSGENEIENSRIREFLGMKGRM</sequence>
<feature type="binding site" evidence="9">
    <location>
        <position position="55"/>
    </location>
    <ligand>
        <name>Mg(2+)</name>
        <dbReference type="ChEBI" id="CHEBI:18420"/>
    </ligand>
</feature>
<dbReference type="GO" id="GO:0000287">
    <property type="term" value="F:magnesium ion binding"/>
    <property type="evidence" value="ECO:0007669"/>
    <property type="project" value="UniProtKB-UniRule"/>
</dbReference>
<dbReference type="GO" id="GO:0009102">
    <property type="term" value="P:biotin biosynthetic process"/>
    <property type="evidence" value="ECO:0007669"/>
    <property type="project" value="UniProtKB-UniRule"/>
</dbReference>
<evidence type="ECO:0000256" key="6">
    <source>
        <dbReference type="ARBA" id="ARBA00022840"/>
    </source>
</evidence>
<feature type="binding site" evidence="9">
    <location>
        <position position="115"/>
    </location>
    <ligand>
        <name>Mg(2+)</name>
        <dbReference type="ChEBI" id="CHEBI:18420"/>
    </ligand>
</feature>
<proteinExistence type="inferred from homology"/>
<comment type="catalytic activity">
    <reaction evidence="8">
        <text>(7R,8S)-8-amino-7-(carboxyamino)nonanoate + ATP = (4R,5S)-dethiobiotin + ADP + phosphate + H(+)</text>
        <dbReference type="Rhea" id="RHEA:63684"/>
        <dbReference type="ChEBI" id="CHEBI:15378"/>
        <dbReference type="ChEBI" id="CHEBI:30616"/>
        <dbReference type="ChEBI" id="CHEBI:43474"/>
        <dbReference type="ChEBI" id="CHEBI:149470"/>
        <dbReference type="ChEBI" id="CHEBI:149473"/>
        <dbReference type="ChEBI" id="CHEBI:456216"/>
    </reaction>
</comment>
<dbReference type="PANTHER" id="PTHR43210:SF2">
    <property type="entry name" value="ATP-DEPENDENT DETHIOBIOTIN SYNTHETASE BIOD 2"/>
    <property type="match status" value="1"/>
</dbReference>
<comment type="subcellular location">
    <subcellularLocation>
        <location evidence="9">Cytoplasm</location>
    </subcellularLocation>
</comment>
<evidence type="ECO:0000256" key="2">
    <source>
        <dbReference type="ARBA" id="ARBA00022598"/>
    </source>
</evidence>
<accession>A0A7G9GX98</accession>
<feature type="binding site" evidence="9">
    <location>
        <position position="210"/>
    </location>
    <ligand>
        <name>ATP</name>
        <dbReference type="ChEBI" id="CHEBI:30616"/>
    </ligand>
</feature>
<comment type="subunit">
    <text evidence="9">Homodimer.</text>
</comment>
<reference evidence="10 11" key="1">
    <citation type="submission" date="2020-08" db="EMBL/GenBank/DDBJ databases">
        <authorList>
            <person name="Liu C."/>
            <person name="Sun Q."/>
        </authorList>
    </citation>
    <scope>NUCLEOTIDE SEQUENCE [LARGE SCALE GENOMIC DNA]</scope>
    <source>
        <strain evidence="10 11">NSJ-57</strain>
    </source>
</reference>
<feature type="binding site" evidence="9">
    <location>
        <position position="42"/>
    </location>
    <ligand>
        <name>substrate</name>
    </ligand>
</feature>
<dbReference type="EC" id="6.3.3.3" evidence="9"/>
<dbReference type="GO" id="GO:0005829">
    <property type="term" value="C:cytosol"/>
    <property type="evidence" value="ECO:0007669"/>
    <property type="project" value="TreeGrafter"/>
</dbReference>
<dbReference type="InterPro" id="IPR004472">
    <property type="entry name" value="DTB_synth_BioD"/>
</dbReference>
<comment type="pathway">
    <text evidence="9">Cofactor biosynthesis; biotin biosynthesis; biotin from 7,8-diaminononanoate: step 1/2.</text>
</comment>
<dbReference type="CDD" id="cd03109">
    <property type="entry name" value="DTBS"/>
    <property type="match status" value="1"/>
</dbReference>
<dbReference type="Gene3D" id="3.40.50.300">
    <property type="entry name" value="P-loop containing nucleotide triphosphate hydrolases"/>
    <property type="match status" value="1"/>
</dbReference>
<feature type="active site" evidence="9">
    <location>
        <position position="38"/>
    </location>
</feature>
<name>A0A7G9GX98_9FUSO</name>
<dbReference type="PIRSF" id="PIRSF006755">
    <property type="entry name" value="DTB_synth"/>
    <property type="match status" value="1"/>
</dbReference>
<feature type="binding site" evidence="9">
    <location>
        <begin position="115"/>
        <end position="118"/>
    </location>
    <ligand>
        <name>ATP</name>
        <dbReference type="ChEBI" id="CHEBI:30616"/>
    </ligand>
</feature>
<feature type="binding site" evidence="9">
    <location>
        <begin position="176"/>
        <end position="177"/>
    </location>
    <ligand>
        <name>ATP</name>
        <dbReference type="ChEBI" id="CHEBI:30616"/>
    </ligand>
</feature>
<keyword evidence="3 9" id="KW-0479">Metal-binding</keyword>
<comment type="catalytic activity">
    <reaction evidence="9">
        <text>(7R,8S)-7,8-diammoniononanoate + CO2 + ATP = (4R,5S)-dethiobiotin + ADP + phosphate + 3 H(+)</text>
        <dbReference type="Rhea" id="RHEA:15805"/>
        <dbReference type="ChEBI" id="CHEBI:15378"/>
        <dbReference type="ChEBI" id="CHEBI:16526"/>
        <dbReference type="ChEBI" id="CHEBI:30616"/>
        <dbReference type="ChEBI" id="CHEBI:43474"/>
        <dbReference type="ChEBI" id="CHEBI:149469"/>
        <dbReference type="ChEBI" id="CHEBI:149473"/>
        <dbReference type="ChEBI" id="CHEBI:456216"/>
        <dbReference type="EC" id="6.3.3.3"/>
    </reaction>
</comment>
<dbReference type="Pfam" id="PF13500">
    <property type="entry name" value="AAA_26"/>
    <property type="match status" value="1"/>
</dbReference>
<evidence type="ECO:0000256" key="5">
    <source>
        <dbReference type="ARBA" id="ARBA00022756"/>
    </source>
</evidence>
<keyword evidence="1 9" id="KW-0963">Cytoplasm</keyword>
<dbReference type="RefSeq" id="WP_187422932.1">
    <property type="nucleotide sequence ID" value="NZ_CP060637.1"/>
</dbReference>
<feature type="binding site" evidence="9">
    <location>
        <position position="55"/>
    </location>
    <ligand>
        <name>ATP</name>
        <dbReference type="ChEBI" id="CHEBI:30616"/>
    </ligand>
</feature>
<comment type="caution">
    <text evidence="9">Lacks conserved residue(s) required for the propagation of feature annotation.</text>
</comment>
<dbReference type="EMBL" id="CP060637">
    <property type="protein sequence ID" value="QNM15430.1"/>
    <property type="molecule type" value="Genomic_DNA"/>
</dbReference>
<evidence type="ECO:0000256" key="7">
    <source>
        <dbReference type="ARBA" id="ARBA00022842"/>
    </source>
</evidence>
<comment type="function">
    <text evidence="9">Catalyzes a mechanistically unusual reaction, the ATP-dependent insertion of CO2 between the N7 and N8 nitrogen atoms of 7,8-diaminopelargonic acid (DAPA, also called 7,8-diammoniononanoate) to form a ureido ring.</text>
</comment>
<evidence type="ECO:0000256" key="4">
    <source>
        <dbReference type="ARBA" id="ARBA00022741"/>
    </source>
</evidence>